<feature type="coiled-coil region" evidence="8">
    <location>
        <begin position="1574"/>
        <end position="1653"/>
    </location>
</feature>
<dbReference type="GO" id="GO:0097711">
    <property type="term" value="P:ciliary basal body-plasma membrane docking"/>
    <property type="evidence" value="ECO:0007669"/>
    <property type="project" value="TreeGrafter"/>
</dbReference>
<feature type="coiled-coil region" evidence="8">
    <location>
        <begin position="863"/>
        <end position="890"/>
    </location>
</feature>
<dbReference type="Proteomes" id="UP001168990">
    <property type="component" value="Unassembled WGS sequence"/>
</dbReference>
<evidence type="ECO:0000256" key="2">
    <source>
        <dbReference type="ARBA" id="ARBA00004300"/>
    </source>
</evidence>
<keyword evidence="5 8" id="KW-0175">Coiled coil</keyword>
<proteinExistence type="predicted"/>
<dbReference type="GO" id="GO:1905515">
    <property type="term" value="P:non-motile cilium assembly"/>
    <property type="evidence" value="ECO:0007669"/>
    <property type="project" value="TreeGrafter"/>
</dbReference>
<protein>
    <recommendedName>
        <fullName evidence="11">Centrosomal protein of 290kDa coiled-coil region domain-containing protein</fullName>
    </recommendedName>
</protein>
<keyword evidence="7" id="KW-0966">Cell projection</keyword>
<comment type="subcellular location">
    <subcellularLocation>
        <location evidence="1">Cytoplasm</location>
        <location evidence="1">Cytoskeleton</location>
        <location evidence="1">Cilium basal body</location>
    </subcellularLocation>
    <subcellularLocation>
        <location evidence="2">Cytoplasm</location>
        <location evidence="2">Cytoskeleton</location>
        <location evidence="2">Microtubule organizing center</location>
        <location evidence="2">Centrosome</location>
    </subcellularLocation>
</comment>
<evidence type="ECO:0008006" key="11">
    <source>
        <dbReference type="Google" id="ProtNLM"/>
    </source>
</evidence>
<feature type="coiled-coil region" evidence="8">
    <location>
        <begin position="1874"/>
        <end position="1938"/>
    </location>
</feature>
<feature type="coiled-coil region" evidence="8">
    <location>
        <begin position="1022"/>
        <end position="1056"/>
    </location>
</feature>
<gene>
    <name evidence="9" type="ORF">PV328_004269</name>
</gene>
<feature type="coiled-coil region" evidence="8">
    <location>
        <begin position="620"/>
        <end position="675"/>
    </location>
</feature>
<keyword evidence="6" id="KW-0206">Cytoskeleton</keyword>
<organism evidence="9 10">
    <name type="scientific">Microctonus aethiopoides</name>
    <dbReference type="NCBI Taxonomy" id="144406"/>
    <lineage>
        <taxon>Eukaryota</taxon>
        <taxon>Metazoa</taxon>
        <taxon>Ecdysozoa</taxon>
        <taxon>Arthropoda</taxon>
        <taxon>Hexapoda</taxon>
        <taxon>Insecta</taxon>
        <taxon>Pterygota</taxon>
        <taxon>Neoptera</taxon>
        <taxon>Endopterygota</taxon>
        <taxon>Hymenoptera</taxon>
        <taxon>Apocrita</taxon>
        <taxon>Ichneumonoidea</taxon>
        <taxon>Braconidae</taxon>
        <taxon>Euphorinae</taxon>
        <taxon>Microctonus</taxon>
    </lineage>
</organism>
<dbReference type="EMBL" id="JAQQBS010001422">
    <property type="protein sequence ID" value="KAK0165779.1"/>
    <property type="molecule type" value="Genomic_DNA"/>
</dbReference>
<dbReference type="PANTHER" id="PTHR18879:SF20">
    <property type="entry name" value="CENTROSOMAL PROTEIN OF 290 KDA"/>
    <property type="match status" value="1"/>
</dbReference>
<evidence type="ECO:0000256" key="7">
    <source>
        <dbReference type="ARBA" id="ARBA00023273"/>
    </source>
</evidence>
<reference evidence="9" key="1">
    <citation type="journal article" date="2023" name="bioRxiv">
        <title>Scaffold-level genome assemblies of two parasitoid biocontrol wasps reveal the parthenogenesis mechanism and an associated novel virus.</title>
        <authorList>
            <person name="Inwood S."/>
            <person name="Skelly J."/>
            <person name="Guhlin J."/>
            <person name="Harrop T."/>
            <person name="Goldson S."/>
            <person name="Dearden P."/>
        </authorList>
    </citation>
    <scope>NUCLEOTIDE SEQUENCE</scope>
    <source>
        <strain evidence="9">Irish</strain>
        <tissue evidence="9">Whole body</tissue>
    </source>
</reference>
<evidence type="ECO:0000256" key="1">
    <source>
        <dbReference type="ARBA" id="ARBA00004120"/>
    </source>
</evidence>
<feature type="coiled-coil region" evidence="8">
    <location>
        <begin position="1375"/>
        <end position="1498"/>
    </location>
</feature>
<dbReference type="GO" id="GO:0035869">
    <property type="term" value="C:ciliary transition zone"/>
    <property type="evidence" value="ECO:0007669"/>
    <property type="project" value="TreeGrafter"/>
</dbReference>
<dbReference type="GO" id="GO:0034451">
    <property type="term" value="C:centriolar satellite"/>
    <property type="evidence" value="ECO:0007669"/>
    <property type="project" value="TreeGrafter"/>
</dbReference>
<evidence type="ECO:0000256" key="5">
    <source>
        <dbReference type="ARBA" id="ARBA00023054"/>
    </source>
</evidence>
<feature type="coiled-coil region" evidence="8">
    <location>
        <begin position="1693"/>
        <end position="1739"/>
    </location>
</feature>
<keyword evidence="3" id="KW-0963">Cytoplasm</keyword>
<evidence type="ECO:0000256" key="6">
    <source>
        <dbReference type="ARBA" id="ARBA00023212"/>
    </source>
</evidence>
<evidence type="ECO:0000256" key="4">
    <source>
        <dbReference type="ARBA" id="ARBA00022794"/>
    </source>
</evidence>
<feature type="coiled-coil region" evidence="8">
    <location>
        <begin position="106"/>
        <end position="189"/>
    </location>
</feature>
<name>A0AA39FA54_9HYME</name>
<evidence type="ECO:0000313" key="10">
    <source>
        <dbReference type="Proteomes" id="UP001168990"/>
    </source>
</evidence>
<feature type="coiled-coil region" evidence="8">
    <location>
        <begin position="1317"/>
        <end position="1351"/>
    </location>
</feature>
<feature type="coiled-coil region" evidence="8">
    <location>
        <begin position="283"/>
        <end position="447"/>
    </location>
</feature>
<sequence length="1955" mass="229570">MVQVDWDRIRAVKAVTLTDDEIEDLFPMVIRCEIEEVDDIKNLRALMKLSQEMLQYKDNQVESLFLECDEMKEKLSKLKTVDKAGANEKGKNDTRIINSHPPDDLQLQKNDKMKNLLLELEGLEKENIELKEKLDNLKEETEDATENMNEMTDELNNLRGKNIIIKDEINLLKQEKIALLNQIEEITIQQMDRDKIIDEFGAAIDSRVSEWKNILECKDNEIILLKNELSKLQLHPTMSMNAQNTSQIIYLNEEIDKRDKIISELESKLLEAAIEITHGAELIEKLKMEIKQMEKSGRRKEQRDLLKKIQEANEKISLLQLSLNETENNLTAKSKQLCEALGDLKRYEDKNHGMSETINELKELKKQLSEKNDYIQDIINVINKLEALNSHQEMQIITLKEKLGLSQDDEVSIEEVRLRHQKEAEIKRELTKRNELLEQENFDLKSDIRILKFKMSKMGANLNSTHETIDGYKDGNSPNISTVDWTKEQEILSPRCKHDMTEIQENIRIVIEENEALRKGMHEIMDKKSVVEVQSETLERLLEALDVRHVAGWYHPAMRLQERLNVVQGSNAELRNQLKQLRKEIQKKDSLLHCSCTKSEVNNSKLSLENSDNEEIMIHVNELQKIQAIYRDELEKWEKERELLLEENNNLKEINEKLTAQLEIFETDLKTIENSDDEIKVLLASRSKDCAEKAVNLIIATRKCKTMEELLNKETIKIYNIQKEAFASESTYKKLIADMEKQNNLLENSLKTLKNNLSNSVTKIEFNELKEKYNEINLRLRTLYEFQLITNNNDEDKLSNDQLELDKDKIEDESLGEINEEMKQKKLSNQNDYDKILKINSHLQQQLLQLQNLLTEKLQLPQYEIQDNKIIELQNEIKILRIENENLLKSLTISRDEAQMYYTINSLKILEVDNLRHQILDLQAISEDKETIARLGFELNSCKTAEMEINRNKSQLENEILQLRNKLNTANDKYNKAKLQLEEFRRHCENKILNYENVIDYLKKQYSGFTSLSSLMRYEIMLKNLANDRINIDLQLKEAKDNNEKAKIQQETLTNRLEIVDRLKDILEQQIGSSDLDNLLQKFSENSQSALNEFRFKRKIRQLESELQTTTDKLIQYETIITTMEYEMINIQNIWKNKMETTPRINKNLSPQTEINLTFPNKKSVCVEACVECHSIEVQTDPCEMLINSESNKEEKSITINQNNVELNDISFLQEQLNEALSIASDRSLKLIKYESQIAEYEAKITALNNGIIEKDLQLVEQNKLIEQQKSMEKLNVNEVEDADNVAFKSSINSLQKIISQKEETITRYQLLLKEDRDEHSKAAARLQEEIKNLRHEMAAVKQEAELIKSQKLIIECDKLNLKSSNELKKDPKVDVEAEEKIVRLTEQVSTLEADLNIVYELSERWRRLADERLNHMDKMREKLEDQHKNELDSYRLELDKWQLESAALRQQLSENRMKLSKGNISLSKELQERDNKIEELTMLNEQLKSEMEMMESMGQLQPQMSGQSSGTIKIQEITQNYNRHDLSNHGQSELDFLRRQHKSIIEKEKLYKEQIADLRQQLSRRYMAEKTEEKRVSQRESQLERKLKNMEDELNKARIQLDREYRNQEAKRIKTAEELSLWEKQKKWQHIAEKLKKELKDKSDECKKLNVSYDKLKTIVSCMEREKWYLRSKIRSENGNLSGRLDFDVKIVEDLQNECQTLRNRISELTDRLQTNENQELINQIEQQKQRIVALESVTEGNEFVVDQLEKLESTKCILEKANIKLESENFELRMEIEKQNLDTPRLKEKVEHLEKYIELLKVEKSSESSEKDHEQSSKKSVIELERTIFVLKRIVEKLQVENKRLRINSKNNHRLIKFTSNSTTNGGANETNLNLKKQYEQTKKRVIALETDLQLAEQRIEMLIAARKDDDNADEIQVLKQQLAHKSELLDKVKQLLTRAAMNEKALRQRVSI</sequence>
<feature type="coiled-coil region" evidence="8">
    <location>
        <begin position="557"/>
        <end position="591"/>
    </location>
</feature>
<keyword evidence="10" id="KW-1185">Reference proteome</keyword>
<dbReference type="PANTHER" id="PTHR18879">
    <property type="entry name" value="CENTROSOMAL PROTEIN OF 290 KDA"/>
    <property type="match status" value="1"/>
</dbReference>
<dbReference type="InterPro" id="IPR026201">
    <property type="entry name" value="Cep290"/>
</dbReference>
<keyword evidence="4" id="KW-0970">Cilium biogenesis/degradation</keyword>
<reference evidence="9" key="2">
    <citation type="submission" date="2023-03" db="EMBL/GenBank/DDBJ databases">
        <authorList>
            <person name="Inwood S.N."/>
            <person name="Skelly J.G."/>
            <person name="Guhlin J."/>
            <person name="Harrop T.W.R."/>
            <person name="Goldson S.G."/>
            <person name="Dearden P.K."/>
        </authorList>
    </citation>
    <scope>NUCLEOTIDE SEQUENCE</scope>
    <source>
        <strain evidence="9">Irish</strain>
        <tissue evidence="9">Whole body</tissue>
    </source>
</reference>
<evidence type="ECO:0000256" key="8">
    <source>
        <dbReference type="SAM" id="Coils"/>
    </source>
</evidence>
<evidence type="ECO:0000313" key="9">
    <source>
        <dbReference type="EMBL" id="KAK0165779.1"/>
    </source>
</evidence>
<dbReference type="GO" id="GO:1905349">
    <property type="term" value="P:ciliary transition zone assembly"/>
    <property type="evidence" value="ECO:0007669"/>
    <property type="project" value="TreeGrafter"/>
</dbReference>
<accession>A0AA39FA54</accession>
<feature type="coiled-coil region" evidence="8">
    <location>
        <begin position="939"/>
        <end position="987"/>
    </location>
</feature>
<comment type="caution">
    <text evidence="9">The sequence shown here is derived from an EMBL/GenBank/DDBJ whole genome shotgun (WGS) entry which is preliminary data.</text>
</comment>
<evidence type="ECO:0000256" key="3">
    <source>
        <dbReference type="ARBA" id="ARBA00022490"/>
    </source>
</evidence>